<sequence length="898" mass="96028">MEAMGARGEAGGKVLGRILGFSFVFLLALAFAMTPAGTVIRNQAVAWVGEERYLSNPAETVVRPLCVPSLSPDGTPAAPGQEARVSPGGYAYLPYVLTNGGNDRFTFRLSYALGPRDFAPEGVLFYPDADGNGLPDGPNPITEATLGMGESLRLVLAVRVPAGAVGSLLITPVATCPGGEEDRENWARLVAVRGPALSLEKQMPFEALPGQEVPVVLRVRNLGDGEALGVEVRDEPLPLPFVPGSAAAPKGRVEYFDGLAWQTAEPPVVRGVRLVLDRLRAGEEALLTFRLRVPPGTPPQEVANLARAEGPGGPAEGRAVVRVLPLWEHHLGPRGNPQALPGGEGSADDRQEGRALAGQPFCFAHTLENASTARDAFTLRVEGLPEGVGYYLLNLRGAPLALPLLLDPGERRDFQVCYLAPRALSFTAKVVAVSAATGRENATWDALLVEPQGALALVKEADPPPGTTLRPGDEVTYTLRLQNAFAPLSQAVVEDALSPHVEFVAASHGGTYDAVGHRVVWTLDPLPEGETLLTLRVRVRGDAPDGAVVENAFLLRSQETPNPILSNPVRHPVFGTSLLLKKEVQPKTARVGDLLTYRLILKNPSSVPLTVRLTDTPPPGTRYEAGTARLGCSEPRATAEPRVEEGRLIWEGLELPGKGEICLEYKLRLLPGAPEELVNVAEALGEAASGAVTASGKAQALARRDPTPFALGGVLLGRVFLDVDGDGRFGPGDIPLPGARVLLANGVQVLTDASGRYAFRDLEGLHQVMLDPASAPFPPRALPEDLGEGYRKRVLVQGATVVDFPLKPPKGFVRALRSTTLRMGPFAVEKRLLEVGGKLMVELRLRSAEELPDFTLTDPLPEGGERVFRYEAFSGEEVLVYEVSRAVLTDPQVRWRYP</sequence>
<dbReference type="Proteomes" id="UP000297668">
    <property type="component" value="Unassembled WGS sequence"/>
</dbReference>
<dbReference type="EMBL" id="SJZF01000023">
    <property type="protein sequence ID" value="TFU25395.1"/>
    <property type="molecule type" value="Genomic_DNA"/>
</dbReference>
<dbReference type="AlphaFoldDB" id="A0A4Y9F8J8"/>
<reference evidence="4 5" key="1">
    <citation type="submission" date="2019-03" db="EMBL/GenBank/DDBJ databases">
        <title>Thermus tengchongensis species for the arsenic transformation mechanism.</title>
        <authorList>
            <person name="Yuan G.C."/>
        </authorList>
    </citation>
    <scope>NUCLEOTIDE SEQUENCE [LARGE SCALE GENOMIC DNA]</scope>
    <source>
        <strain evidence="4 5">15W</strain>
    </source>
</reference>
<keyword evidence="2" id="KW-1133">Transmembrane helix</keyword>
<dbReference type="InterPro" id="IPR051172">
    <property type="entry name" value="Chlamydia_OmcB"/>
</dbReference>
<accession>A0A4Y9F8J8</accession>
<dbReference type="RefSeq" id="WP_135260881.1">
    <property type="nucleotide sequence ID" value="NZ_SJZF01000023.1"/>
</dbReference>
<dbReference type="InterPro" id="IPR001434">
    <property type="entry name" value="OmcB-like_DUF11"/>
</dbReference>
<dbReference type="InterPro" id="IPR047589">
    <property type="entry name" value="DUF11_rpt"/>
</dbReference>
<evidence type="ECO:0000259" key="3">
    <source>
        <dbReference type="Pfam" id="PF01345"/>
    </source>
</evidence>
<evidence type="ECO:0000256" key="2">
    <source>
        <dbReference type="SAM" id="Phobius"/>
    </source>
</evidence>
<evidence type="ECO:0000313" key="4">
    <source>
        <dbReference type="EMBL" id="TFU25395.1"/>
    </source>
</evidence>
<dbReference type="SUPFAM" id="SSF117074">
    <property type="entry name" value="Hypothetical protein PA1324"/>
    <property type="match status" value="1"/>
</dbReference>
<feature type="domain" description="DUF11" evidence="3">
    <location>
        <begin position="457"/>
        <end position="567"/>
    </location>
</feature>
<keyword evidence="2" id="KW-0472">Membrane</keyword>
<dbReference type="Pfam" id="PF01345">
    <property type="entry name" value="DUF11"/>
    <property type="match status" value="1"/>
</dbReference>
<dbReference type="PANTHER" id="PTHR34819">
    <property type="entry name" value="LARGE CYSTEINE-RICH PERIPLASMIC PROTEIN OMCB"/>
    <property type="match status" value="1"/>
</dbReference>
<organism evidence="4 5">
    <name type="scientific">Thermus tengchongensis</name>
    <dbReference type="NCBI Taxonomy" id="1214928"/>
    <lineage>
        <taxon>Bacteria</taxon>
        <taxon>Thermotogati</taxon>
        <taxon>Deinococcota</taxon>
        <taxon>Deinococci</taxon>
        <taxon>Thermales</taxon>
        <taxon>Thermaceae</taxon>
        <taxon>Thermus</taxon>
    </lineage>
</organism>
<keyword evidence="2" id="KW-0812">Transmembrane</keyword>
<feature type="transmembrane region" description="Helical" evidence="2">
    <location>
        <begin position="14"/>
        <end position="33"/>
    </location>
</feature>
<dbReference type="PANTHER" id="PTHR34819:SF3">
    <property type="entry name" value="CELL SURFACE PROTEIN"/>
    <property type="match status" value="1"/>
</dbReference>
<dbReference type="InterPro" id="IPR013783">
    <property type="entry name" value="Ig-like_fold"/>
</dbReference>
<protein>
    <submittedName>
        <fullName evidence="4">DUF11 domain-containing protein</fullName>
    </submittedName>
</protein>
<gene>
    <name evidence="4" type="ORF">E0687_11110</name>
</gene>
<name>A0A4Y9F8J8_9DEIN</name>
<evidence type="ECO:0000256" key="1">
    <source>
        <dbReference type="SAM" id="MobiDB-lite"/>
    </source>
</evidence>
<dbReference type="NCBIfam" id="TIGR01451">
    <property type="entry name" value="B_ant_repeat"/>
    <property type="match status" value="2"/>
</dbReference>
<comment type="caution">
    <text evidence="4">The sequence shown here is derived from an EMBL/GenBank/DDBJ whole genome shotgun (WGS) entry which is preliminary data.</text>
</comment>
<proteinExistence type="predicted"/>
<dbReference type="Gene3D" id="2.60.40.10">
    <property type="entry name" value="Immunoglobulins"/>
    <property type="match status" value="1"/>
</dbReference>
<evidence type="ECO:0000313" key="5">
    <source>
        <dbReference type="Proteomes" id="UP000297668"/>
    </source>
</evidence>
<feature type="region of interest" description="Disordered" evidence="1">
    <location>
        <begin position="332"/>
        <end position="351"/>
    </location>
</feature>